<keyword evidence="3" id="KW-1185">Reference proteome</keyword>
<feature type="compositionally biased region" description="Basic and acidic residues" evidence="1">
    <location>
        <begin position="95"/>
        <end position="104"/>
    </location>
</feature>
<proteinExistence type="predicted"/>
<feature type="compositionally biased region" description="Low complexity" evidence="1">
    <location>
        <begin position="37"/>
        <end position="60"/>
    </location>
</feature>
<feature type="region of interest" description="Disordered" evidence="1">
    <location>
        <begin position="89"/>
        <end position="131"/>
    </location>
</feature>
<feature type="compositionally biased region" description="Basic and acidic residues" evidence="1">
    <location>
        <begin position="117"/>
        <end position="131"/>
    </location>
</feature>
<accession>A0A1S8WNR1</accession>
<reference evidence="2 3" key="1">
    <citation type="submission" date="2015-03" db="EMBL/GenBank/DDBJ databases">
        <title>Draft genome of the nematode, Opisthorchis viverrini.</title>
        <authorList>
            <person name="Mitreva M."/>
        </authorList>
    </citation>
    <scope>NUCLEOTIDE SEQUENCE [LARGE SCALE GENOMIC DNA]</scope>
    <source>
        <strain evidence="2">Khon Kaen</strain>
    </source>
</reference>
<evidence type="ECO:0000313" key="2">
    <source>
        <dbReference type="EMBL" id="OON16096.1"/>
    </source>
</evidence>
<sequence>MAITFEKTQALLLQQQAQFEKYRGNVPLPETLTQHINQDPDNQGNGNQNDGQNDSNGSQDKASKTAEAMLADNDADEYEEYYSYEKGHVGAHQETSSKLEKLNVDAEDLPSSAETQDSDRISVEEPINRRR</sequence>
<dbReference type="EMBL" id="KV898776">
    <property type="protein sequence ID" value="OON16096.1"/>
    <property type="molecule type" value="Genomic_DNA"/>
</dbReference>
<feature type="region of interest" description="Disordered" evidence="1">
    <location>
        <begin position="24"/>
        <end position="74"/>
    </location>
</feature>
<dbReference type="Proteomes" id="UP000243686">
    <property type="component" value="Unassembled WGS sequence"/>
</dbReference>
<dbReference type="AlphaFoldDB" id="A0A1S8WNR1"/>
<name>A0A1S8WNR1_OPIVI</name>
<evidence type="ECO:0000256" key="1">
    <source>
        <dbReference type="SAM" id="MobiDB-lite"/>
    </source>
</evidence>
<evidence type="ECO:0000313" key="3">
    <source>
        <dbReference type="Proteomes" id="UP000243686"/>
    </source>
</evidence>
<organism evidence="2 3">
    <name type="scientific">Opisthorchis viverrini</name>
    <name type="common">Southeast Asian liver fluke</name>
    <dbReference type="NCBI Taxonomy" id="6198"/>
    <lineage>
        <taxon>Eukaryota</taxon>
        <taxon>Metazoa</taxon>
        <taxon>Spiralia</taxon>
        <taxon>Lophotrochozoa</taxon>
        <taxon>Platyhelminthes</taxon>
        <taxon>Trematoda</taxon>
        <taxon>Digenea</taxon>
        <taxon>Opisthorchiida</taxon>
        <taxon>Opisthorchiata</taxon>
        <taxon>Opisthorchiidae</taxon>
        <taxon>Opisthorchis</taxon>
    </lineage>
</organism>
<protein>
    <submittedName>
        <fullName evidence="2">Uncharacterized protein</fullName>
    </submittedName>
</protein>
<gene>
    <name evidence="2" type="ORF">X801_08094</name>
</gene>